<dbReference type="EnsemblPlants" id="evm.model.08.873">
    <property type="protein sequence ID" value="cds.evm.model.08.873"/>
    <property type="gene ID" value="evm.TU.08.873"/>
</dbReference>
<reference evidence="2" key="1">
    <citation type="submission" date="2018-11" db="EMBL/GenBank/DDBJ databases">
        <authorList>
            <person name="Grassa J C."/>
        </authorList>
    </citation>
    <scope>NUCLEOTIDE SEQUENCE [LARGE SCALE GENOMIC DNA]</scope>
</reference>
<sequence length="147" mass="17560">MAKPHKRIENSLEKLERAKEKCESSVPQSRYRSPRGKNSRGRRPRRRNPQRQRSLKVAKSPSKKETSPKRKGGPRFLNYTEFAVPRDRIYAIEEKNGVFKNPSPIRGNRDKRNRKKFCKYHKDIDHTTLECWFLEDEIEELIRRGKI</sequence>
<dbReference type="OMA" id="CWFLEDE"/>
<dbReference type="AlphaFoldDB" id="A0A803QCM8"/>
<protein>
    <submittedName>
        <fullName evidence="2">Uncharacterized protein</fullName>
    </submittedName>
</protein>
<organism evidence="2 3">
    <name type="scientific">Cannabis sativa</name>
    <name type="common">Hemp</name>
    <name type="synonym">Marijuana</name>
    <dbReference type="NCBI Taxonomy" id="3483"/>
    <lineage>
        <taxon>Eukaryota</taxon>
        <taxon>Viridiplantae</taxon>
        <taxon>Streptophyta</taxon>
        <taxon>Embryophyta</taxon>
        <taxon>Tracheophyta</taxon>
        <taxon>Spermatophyta</taxon>
        <taxon>Magnoliopsida</taxon>
        <taxon>eudicotyledons</taxon>
        <taxon>Gunneridae</taxon>
        <taxon>Pentapetalae</taxon>
        <taxon>rosids</taxon>
        <taxon>fabids</taxon>
        <taxon>Rosales</taxon>
        <taxon>Cannabaceae</taxon>
        <taxon>Cannabis</taxon>
    </lineage>
</organism>
<feature type="compositionally biased region" description="Basic and acidic residues" evidence="1">
    <location>
        <begin position="7"/>
        <end position="23"/>
    </location>
</feature>
<evidence type="ECO:0000313" key="2">
    <source>
        <dbReference type="EnsemblPlants" id="cds.evm.model.08.873"/>
    </source>
</evidence>
<feature type="region of interest" description="Disordered" evidence="1">
    <location>
        <begin position="1"/>
        <end position="76"/>
    </location>
</feature>
<name>A0A803QCM8_CANSA</name>
<evidence type="ECO:0000313" key="3">
    <source>
        <dbReference type="Proteomes" id="UP000596661"/>
    </source>
</evidence>
<accession>A0A803QCM8</accession>
<keyword evidence="3" id="KW-1185">Reference proteome</keyword>
<dbReference type="Proteomes" id="UP000596661">
    <property type="component" value="Chromosome 8"/>
</dbReference>
<dbReference type="Gramene" id="evm.model.08.873">
    <property type="protein sequence ID" value="cds.evm.model.08.873"/>
    <property type="gene ID" value="evm.TU.08.873"/>
</dbReference>
<feature type="compositionally biased region" description="Basic residues" evidence="1">
    <location>
        <begin position="32"/>
        <end position="56"/>
    </location>
</feature>
<dbReference type="EMBL" id="UZAU01000694">
    <property type="status" value="NOT_ANNOTATED_CDS"/>
    <property type="molecule type" value="Genomic_DNA"/>
</dbReference>
<proteinExistence type="predicted"/>
<reference evidence="2" key="2">
    <citation type="submission" date="2021-03" db="UniProtKB">
        <authorList>
            <consortium name="EnsemblPlants"/>
        </authorList>
    </citation>
    <scope>IDENTIFICATION</scope>
</reference>
<evidence type="ECO:0000256" key="1">
    <source>
        <dbReference type="SAM" id="MobiDB-lite"/>
    </source>
</evidence>